<evidence type="ECO:0000313" key="2">
    <source>
        <dbReference type="Proteomes" id="UP000828390"/>
    </source>
</evidence>
<protein>
    <submittedName>
        <fullName evidence="1">Uncharacterized protein</fullName>
    </submittedName>
</protein>
<evidence type="ECO:0000313" key="1">
    <source>
        <dbReference type="EMBL" id="KAH3880486.1"/>
    </source>
</evidence>
<accession>A0A9D4RSY7</accession>
<reference evidence="1" key="1">
    <citation type="journal article" date="2019" name="bioRxiv">
        <title>The Genome of the Zebra Mussel, Dreissena polymorpha: A Resource for Invasive Species Research.</title>
        <authorList>
            <person name="McCartney M.A."/>
            <person name="Auch B."/>
            <person name="Kono T."/>
            <person name="Mallez S."/>
            <person name="Zhang Y."/>
            <person name="Obille A."/>
            <person name="Becker A."/>
            <person name="Abrahante J.E."/>
            <person name="Garbe J."/>
            <person name="Badalamenti J.P."/>
            <person name="Herman A."/>
            <person name="Mangelson H."/>
            <person name="Liachko I."/>
            <person name="Sullivan S."/>
            <person name="Sone E.D."/>
            <person name="Koren S."/>
            <person name="Silverstein K.A.T."/>
            <person name="Beckman K.B."/>
            <person name="Gohl D.M."/>
        </authorList>
    </citation>
    <scope>NUCLEOTIDE SEQUENCE</scope>
    <source>
        <strain evidence="1">Duluth1</strain>
        <tissue evidence="1">Whole animal</tissue>
    </source>
</reference>
<dbReference type="AlphaFoldDB" id="A0A9D4RSY7"/>
<comment type="caution">
    <text evidence="1">The sequence shown here is derived from an EMBL/GenBank/DDBJ whole genome shotgun (WGS) entry which is preliminary data.</text>
</comment>
<sequence length="225" mass="24755">MGRSFGKNVHHRLPDWENLALSLTKKARFVERSTGIRDAQEEKDTSSINGTTTCRSRARFPGLYQLLSRSLHPPRSGLIPCTGCFPGPLAVKVSPVAAVQVPTPYLQQLRSRSLQQLRSKYSTRSGPLRQRGTNIILGHSTARIVRMRQPRHVLTRRIVEMRIDSASWCGSRLASACLSGKMRSLAAKCDLPPHTDAASTADLASTRCALPPRIAKYVCSALAVL</sequence>
<dbReference type="EMBL" id="JAIWYP010000001">
    <property type="protein sequence ID" value="KAH3880486.1"/>
    <property type="molecule type" value="Genomic_DNA"/>
</dbReference>
<gene>
    <name evidence="1" type="ORF">DPMN_004400</name>
</gene>
<dbReference type="Proteomes" id="UP000828390">
    <property type="component" value="Unassembled WGS sequence"/>
</dbReference>
<reference evidence="1" key="2">
    <citation type="submission" date="2020-11" db="EMBL/GenBank/DDBJ databases">
        <authorList>
            <person name="McCartney M.A."/>
            <person name="Auch B."/>
            <person name="Kono T."/>
            <person name="Mallez S."/>
            <person name="Becker A."/>
            <person name="Gohl D.M."/>
            <person name="Silverstein K.A.T."/>
            <person name="Koren S."/>
            <person name="Bechman K.B."/>
            <person name="Herman A."/>
            <person name="Abrahante J.E."/>
            <person name="Garbe J."/>
        </authorList>
    </citation>
    <scope>NUCLEOTIDE SEQUENCE</scope>
    <source>
        <strain evidence="1">Duluth1</strain>
        <tissue evidence="1">Whole animal</tissue>
    </source>
</reference>
<organism evidence="1 2">
    <name type="scientific">Dreissena polymorpha</name>
    <name type="common">Zebra mussel</name>
    <name type="synonym">Mytilus polymorpha</name>
    <dbReference type="NCBI Taxonomy" id="45954"/>
    <lineage>
        <taxon>Eukaryota</taxon>
        <taxon>Metazoa</taxon>
        <taxon>Spiralia</taxon>
        <taxon>Lophotrochozoa</taxon>
        <taxon>Mollusca</taxon>
        <taxon>Bivalvia</taxon>
        <taxon>Autobranchia</taxon>
        <taxon>Heteroconchia</taxon>
        <taxon>Euheterodonta</taxon>
        <taxon>Imparidentia</taxon>
        <taxon>Neoheterodontei</taxon>
        <taxon>Myida</taxon>
        <taxon>Dreissenoidea</taxon>
        <taxon>Dreissenidae</taxon>
        <taxon>Dreissena</taxon>
    </lineage>
</organism>
<keyword evidence="2" id="KW-1185">Reference proteome</keyword>
<name>A0A9D4RSY7_DREPO</name>
<proteinExistence type="predicted"/>